<reference evidence="2" key="2">
    <citation type="submission" date="2024-09" db="EMBL/GenBank/DDBJ databases">
        <authorList>
            <person name="Veyrier F.J."/>
        </authorList>
    </citation>
    <scope>NUCLEOTIDE SEQUENCE</scope>
    <source>
        <strain evidence="2">17694</strain>
    </source>
</reference>
<evidence type="ECO:0000256" key="1">
    <source>
        <dbReference type="SAM" id="Phobius"/>
    </source>
</evidence>
<dbReference type="KEGG" id="ckh:LVJ77_10300"/>
<evidence type="ECO:0000313" key="2">
    <source>
        <dbReference type="EMBL" id="UOP04611.1"/>
    </source>
</evidence>
<feature type="transmembrane region" description="Helical" evidence="1">
    <location>
        <begin position="57"/>
        <end position="82"/>
    </location>
</feature>
<feature type="transmembrane region" description="Helical" evidence="1">
    <location>
        <begin position="89"/>
        <end position="110"/>
    </location>
</feature>
<reference evidence="2" key="1">
    <citation type="journal article" date="2022" name="Res Sq">
        <title>Evolution of multicellular longitudinally dividing oral cavity symbionts (Neisseriaceae).</title>
        <authorList>
            <person name="Nyongesa S."/>
            <person name="Weber P."/>
            <person name="Bernet E."/>
            <person name="Pullido F."/>
            <person name="Nieckarz M."/>
            <person name="Delaby M."/>
            <person name="Nieves C."/>
            <person name="Viehboeck T."/>
            <person name="Krause N."/>
            <person name="Rivera-Millot A."/>
            <person name="Nakamura A."/>
            <person name="Vischer N."/>
            <person name="VanNieuwenhze M."/>
            <person name="Brun Y."/>
            <person name="Cava F."/>
            <person name="Bulgheresi S."/>
            <person name="Veyrier F."/>
        </authorList>
    </citation>
    <scope>NUCLEOTIDE SEQUENCE</scope>
    <source>
        <strain evidence="2">17694</strain>
    </source>
</reference>
<name>A0A8T9MTM2_9NEIS</name>
<dbReference type="EMBL" id="CP091521">
    <property type="protein sequence ID" value="UOP04611.1"/>
    <property type="molecule type" value="Genomic_DNA"/>
</dbReference>
<feature type="transmembrane region" description="Helical" evidence="1">
    <location>
        <begin position="26"/>
        <end position="51"/>
    </location>
</feature>
<keyword evidence="3" id="KW-1185">Reference proteome</keyword>
<gene>
    <name evidence="2" type="ORF">LVJ77_10300</name>
</gene>
<keyword evidence="1" id="KW-0812">Transmembrane</keyword>
<dbReference type="AlphaFoldDB" id="A0A8T9MTM2"/>
<proteinExistence type="predicted"/>
<feature type="transmembrane region" description="Helical" evidence="1">
    <location>
        <begin position="147"/>
        <end position="171"/>
    </location>
</feature>
<evidence type="ECO:0008006" key="4">
    <source>
        <dbReference type="Google" id="ProtNLM"/>
    </source>
</evidence>
<accession>A0A8T9MTM2</accession>
<feature type="transmembrane region" description="Helical" evidence="1">
    <location>
        <begin position="116"/>
        <end position="135"/>
    </location>
</feature>
<keyword evidence="1" id="KW-0472">Membrane</keyword>
<evidence type="ECO:0000313" key="3">
    <source>
        <dbReference type="Proteomes" id="UP000831534"/>
    </source>
</evidence>
<protein>
    <recommendedName>
        <fullName evidence="4">Yip1 domain-containing protein</fullName>
    </recommendedName>
</protein>
<keyword evidence="1" id="KW-1133">Transmembrane helix</keyword>
<organism evidence="2 3">
    <name type="scientific">Conchiformibius kuhniae</name>
    <dbReference type="NCBI Taxonomy" id="211502"/>
    <lineage>
        <taxon>Bacteria</taxon>
        <taxon>Pseudomonadati</taxon>
        <taxon>Pseudomonadota</taxon>
        <taxon>Betaproteobacteria</taxon>
        <taxon>Neisseriales</taxon>
        <taxon>Neisseriaceae</taxon>
        <taxon>Conchiformibius</taxon>
    </lineage>
</organism>
<dbReference type="RefSeq" id="WP_051255687.1">
    <property type="nucleotide sequence ID" value="NZ_CP091521.1"/>
</dbReference>
<sequence length="186" mass="20435">MNISQLLNDAGQVLRLRYRAAAEYRYPLPVCLAVLVAVGAVQTPGAVPIFGGGDATAAFIILLSVLRCILLAKTMSAVLHYFGSEKLPLFGYCVLTEALILPSVLIFYLPESFAPVFVFWSAWTFWVQCIGFYHLGKQGVFKILLGYLAYLLASLFAGALLLSLFVGMQWFDLAVLQENLKNFGAL</sequence>
<dbReference type="Proteomes" id="UP000831534">
    <property type="component" value="Chromosome"/>
</dbReference>